<keyword evidence="1" id="KW-0812">Transmembrane</keyword>
<evidence type="ECO:0000313" key="3">
    <source>
        <dbReference type="Proteomes" id="UP001195914"/>
    </source>
</evidence>
<evidence type="ECO:0000313" key="2">
    <source>
        <dbReference type="EMBL" id="KAK1940312.1"/>
    </source>
</evidence>
<name>A0AAD9LLU9_BABDI</name>
<evidence type="ECO:0000256" key="1">
    <source>
        <dbReference type="SAM" id="Phobius"/>
    </source>
</evidence>
<dbReference type="AlphaFoldDB" id="A0AAD9LLU9"/>
<feature type="transmembrane region" description="Helical" evidence="1">
    <location>
        <begin position="175"/>
        <end position="192"/>
    </location>
</feature>
<feature type="transmembrane region" description="Helical" evidence="1">
    <location>
        <begin position="153"/>
        <end position="169"/>
    </location>
</feature>
<proteinExistence type="predicted"/>
<keyword evidence="1" id="KW-1133">Transmembrane helix</keyword>
<reference evidence="2" key="2">
    <citation type="submission" date="2021-05" db="EMBL/GenBank/DDBJ databases">
        <authorList>
            <person name="Pain A."/>
        </authorList>
    </citation>
    <scope>NUCLEOTIDE SEQUENCE</scope>
    <source>
        <strain evidence="2">1802A</strain>
    </source>
</reference>
<feature type="transmembrane region" description="Helical" evidence="1">
    <location>
        <begin position="220"/>
        <end position="239"/>
    </location>
</feature>
<protein>
    <submittedName>
        <fullName evidence="2">Uncharacterized protein</fullName>
    </submittedName>
</protein>
<keyword evidence="3" id="KW-1185">Reference proteome</keyword>
<gene>
    <name evidence="2" type="ORF">X943_001969</name>
</gene>
<comment type="caution">
    <text evidence="2">The sequence shown here is derived from an EMBL/GenBank/DDBJ whole genome shotgun (WGS) entry which is preliminary data.</text>
</comment>
<sequence length="244" mass="27513">MSALQPYLLDFCPVNVFRPTFPDGLSAATRATMVDIYNEAFSLDPDGYNSRLKDVYSVDSDANITIDDYNHMLKYYSEVLPRRSHSFGNLVKLNLQGCVWRTTPSLYTKLKHSFQGVDGDANYTWTAVLCTLILMTSMAAASLKVSSSYTWQFAYSIATLVLYNTYFMFTRFGEYPLMLVAIHLITVALFCVGKPRRPSLRRDADNLTSRFANMVTNLRGSFMVATIIGMSTLTILSHFSHSCI</sequence>
<accession>A0AAD9LLU9</accession>
<dbReference type="Proteomes" id="UP001195914">
    <property type="component" value="Unassembled WGS sequence"/>
</dbReference>
<reference evidence="2" key="1">
    <citation type="journal article" date="2014" name="Nucleic Acids Res.">
        <title>The evolutionary dynamics of variant antigen genes in Babesia reveal a history of genomic innovation underlying host-parasite interaction.</title>
        <authorList>
            <person name="Jackson A.P."/>
            <person name="Otto T.D."/>
            <person name="Darby A."/>
            <person name="Ramaprasad A."/>
            <person name="Xia D."/>
            <person name="Echaide I.E."/>
            <person name="Farber M."/>
            <person name="Gahlot S."/>
            <person name="Gamble J."/>
            <person name="Gupta D."/>
            <person name="Gupta Y."/>
            <person name="Jackson L."/>
            <person name="Malandrin L."/>
            <person name="Malas T.B."/>
            <person name="Moussa E."/>
            <person name="Nair M."/>
            <person name="Reid A.J."/>
            <person name="Sanders M."/>
            <person name="Sharma J."/>
            <person name="Tracey A."/>
            <person name="Quail M.A."/>
            <person name="Weir W."/>
            <person name="Wastling J.M."/>
            <person name="Hall N."/>
            <person name="Willadsen P."/>
            <person name="Lingelbach K."/>
            <person name="Shiels B."/>
            <person name="Tait A."/>
            <person name="Berriman M."/>
            <person name="Allred D.R."/>
            <person name="Pain A."/>
        </authorList>
    </citation>
    <scope>NUCLEOTIDE SEQUENCE</scope>
    <source>
        <strain evidence="2">1802A</strain>
    </source>
</reference>
<feature type="transmembrane region" description="Helical" evidence="1">
    <location>
        <begin position="123"/>
        <end position="141"/>
    </location>
</feature>
<dbReference type="EMBL" id="JAHBMH010000003">
    <property type="protein sequence ID" value="KAK1940312.1"/>
    <property type="molecule type" value="Genomic_DNA"/>
</dbReference>
<organism evidence="2 3">
    <name type="scientific">Babesia divergens</name>
    <dbReference type="NCBI Taxonomy" id="32595"/>
    <lineage>
        <taxon>Eukaryota</taxon>
        <taxon>Sar</taxon>
        <taxon>Alveolata</taxon>
        <taxon>Apicomplexa</taxon>
        <taxon>Aconoidasida</taxon>
        <taxon>Piroplasmida</taxon>
        <taxon>Babesiidae</taxon>
        <taxon>Babesia</taxon>
    </lineage>
</organism>
<keyword evidence="1" id="KW-0472">Membrane</keyword>